<dbReference type="SUPFAM" id="SSF48498">
    <property type="entry name" value="Tetracyclin repressor-like, C-terminal domain"/>
    <property type="match status" value="1"/>
</dbReference>
<evidence type="ECO:0000256" key="2">
    <source>
        <dbReference type="ARBA" id="ARBA00023015"/>
    </source>
</evidence>
<dbReference type="GeneID" id="301846248"/>
<dbReference type="GO" id="GO:0000976">
    <property type="term" value="F:transcription cis-regulatory region binding"/>
    <property type="evidence" value="ECO:0007669"/>
    <property type="project" value="TreeGrafter"/>
</dbReference>
<comment type="caution">
    <text evidence="7">The sequence shown here is derived from an EMBL/GenBank/DDBJ whole genome shotgun (WGS) entry which is preliminary data.</text>
</comment>
<keyword evidence="2" id="KW-0805">Transcription regulation</keyword>
<proteinExistence type="predicted"/>
<dbReference type="InterPro" id="IPR036271">
    <property type="entry name" value="Tet_transcr_reg_TetR-rel_C_sf"/>
</dbReference>
<keyword evidence="3 5" id="KW-0238">DNA-binding</keyword>
<dbReference type="InterPro" id="IPR001647">
    <property type="entry name" value="HTH_TetR"/>
</dbReference>
<dbReference type="PANTHER" id="PTHR30055">
    <property type="entry name" value="HTH-TYPE TRANSCRIPTIONAL REGULATOR RUTR"/>
    <property type="match status" value="1"/>
</dbReference>
<name>A0A3N2H0U3_9PSEU</name>
<dbReference type="SUPFAM" id="SSF46689">
    <property type="entry name" value="Homeodomain-like"/>
    <property type="match status" value="1"/>
</dbReference>
<dbReference type="InterPro" id="IPR050109">
    <property type="entry name" value="HTH-type_TetR-like_transc_reg"/>
</dbReference>
<dbReference type="AlphaFoldDB" id="A0A3N2H0U3"/>
<dbReference type="Gene3D" id="1.10.357.10">
    <property type="entry name" value="Tetracycline Repressor, domain 2"/>
    <property type="match status" value="1"/>
</dbReference>
<keyword evidence="8" id="KW-1185">Reference proteome</keyword>
<dbReference type="Pfam" id="PF13977">
    <property type="entry name" value="TetR_C_6"/>
    <property type="match status" value="1"/>
</dbReference>
<dbReference type="PROSITE" id="PS50977">
    <property type="entry name" value="HTH_TETR_2"/>
    <property type="match status" value="1"/>
</dbReference>
<evidence type="ECO:0000256" key="3">
    <source>
        <dbReference type="ARBA" id="ARBA00023125"/>
    </source>
</evidence>
<keyword evidence="1" id="KW-0678">Repressor</keyword>
<evidence type="ECO:0000313" key="8">
    <source>
        <dbReference type="Proteomes" id="UP000274843"/>
    </source>
</evidence>
<feature type="DNA-binding region" description="H-T-H motif" evidence="5">
    <location>
        <begin position="24"/>
        <end position="43"/>
    </location>
</feature>
<reference evidence="7 8" key="1">
    <citation type="submission" date="2018-11" db="EMBL/GenBank/DDBJ databases">
        <title>Sequencing the genomes of 1000 actinobacteria strains.</title>
        <authorList>
            <person name="Klenk H.-P."/>
        </authorList>
    </citation>
    <scope>NUCLEOTIDE SEQUENCE [LARGE SCALE GENOMIC DNA]</scope>
    <source>
        <strain evidence="7 8">DSM 44348</strain>
    </source>
</reference>
<gene>
    <name evidence="7" type="ORF">EDD35_4933</name>
</gene>
<dbReference type="Pfam" id="PF00440">
    <property type="entry name" value="TetR_N"/>
    <property type="match status" value="1"/>
</dbReference>
<dbReference type="GO" id="GO:0003700">
    <property type="term" value="F:DNA-binding transcription factor activity"/>
    <property type="evidence" value="ECO:0007669"/>
    <property type="project" value="TreeGrafter"/>
</dbReference>
<dbReference type="RefSeq" id="WP_123685149.1">
    <property type="nucleotide sequence ID" value="NZ_CBDRBK010000023.1"/>
</dbReference>
<evidence type="ECO:0000256" key="5">
    <source>
        <dbReference type="PROSITE-ProRule" id="PRU00335"/>
    </source>
</evidence>
<dbReference type="PROSITE" id="PS01081">
    <property type="entry name" value="HTH_TETR_1"/>
    <property type="match status" value="1"/>
</dbReference>
<evidence type="ECO:0000259" key="6">
    <source>
        <dbReference type="PROSITE" id="PS50977"/>
    </source>
</evidence>
<dbReference type="PANTHER" id="PTHR30055:SF219">
    <property type="entry name" value="TRANSCRIPTIONAL REGULATORY PROTEIN"/>
    <property type="match status" value="1"/>
</dbReference>
<feature type="domain" description="HTH tetR-type" evidence="6">
    <location>
        <begin position="1"/>
        <end position="61"/>
    </location>
</feature>
<dbReference type="InterPro" id="IPR009057">
    <property type="entry name" value="Homeodomain-like_sf"/>
</dbReference>
<dbReference type="PRINTS" id="PR00455">
    <property type="entry name" value="HTHTETR"/>
</dbReference>
<evidence type="ECO:0000256" key="1">
    <source>
        <dbReference type="ARBA" id="ARBA00022491"/>
    </source>
</evidence>
<keyword evidence="4" id="KW-0804">Transcription</keyword>
<dbReference type="EMBL" id="RKHY01000001">
    <property type="protein sequence ID" value="ROS42543.1"/>
    <property type="molecule type" value="Genomic_DNA"/>
</dbReference>
<dbReference type="InterPro" id="IPR023772">
    <property type="entry name" value="DNA-bd_HTH_TetR-type_CS"/>
</dbReference>
<accession>A0A3N2H0U3</accession>
<evidence type="ECO:0000256" key="4">
    <source>
        <dbReference type="ARBA" id="ARBA00023163"/>
    </source>
</evidence>
<sequence length="180" mass="19590">MGHRENLLIAARDCLLRAGYARTTARDLAAASGANLASINYHFGSKEGLLTRALNDLNAEWGELLFQALGEGDTNEARWGRIIESIQANRQLWFVNFEGVAYLQHDEKIREMNARGQQAARTALAQAFAGLGPDADPDRVRIAGSHYYSLLVGVALQWLTDPDNAPTAAEIVAADQGARV</sequence>
<protein>
    <submittedName>
        <fullName evidence="7">TetR family transcriptional regulator</fullName>
    </submittedName>
</protein>
<organism evidence="7 8">
    <name type="scientific">Amycolatopsis thermoflava</name>
    <dbReference type="NCBI Taxonomy" id="84480"/>
    <lineage>
        <taxon>Bacteria</taxon>
        <taxon>Bacillati</taxon>
        <taxon>Actinomycetota</taxon>
        <taxon>Actinomycetes</taxon>
        <taxon>Pseudonocardiales</taxon>
        <taxon>Pseudonocardiaceae</taxon>
        <taxon>Amycolatopsis</taxon>
        <taxon>Amycolatopsis methanolica group</taxon>
    </lineage>
</organism>
<dbReference type="InterPro" id="IPR039538">
    <property type="entry name" value="BetI_C"/>
</dbReference>
<dbReference type="Proteomes" id="UP000274843">
    <property type="component" value="Unassembled WGS sequence"/>
</dbReference>
<evidence type="ECO:0000313" key="7">
    <source>
        <dbReference type="EMBL" id="ROS42543.1"/>
    </source>
</evidence>